<reference evidence="2 3" key="1">
    <citation type="submission" date="2018-02" db="EMBL/GenBank/DDBJ databases">
        <title>Complete genome sequencing of Faecalibacterium prausnitzii strains isolated from the human gut.</title>
        <authorList>
            <person name="Fitzgerald B.C."/>
            <person name="Shkoporov A.N."/>
            <person name="Ross P.R."/>
            <person name="Hill C."/>
        </authorList>
    </citation>
    <scope>NUCLEOTIDE SEQUENCE [LARGE SCALE GENOMIC DNA]</scope>
    <source>
        <strain evidence="2 3">APC942/32-1</strain>
    </source>
</reference>
<gene>
    <name evidence="2" type="ORF">C4N26_08680</name>
</gene>
<organism evidence="2 3">
    <name type="scientific">Faecalibacterium prausnitzii</name>
    <dbReference type="NCBI Taxonomy" id="853"/>
    <lineage>
        <taxon>Bacteria</taxon>
        <taxon>Bacillati</taxon>
        <taxon>Bacillota</taxon>
        <taxon>Clostridia</taxon>
        <taxon>Eubacteriales</taxon>
        <taxon>Oscillospiraceae</taxon>
        <taxon>Faecalibacterium</taxon>
    </lineage>
</organism>
<keyword evidence="2" id="KW-0378">Hydrolase</keyword>
<dbReference type="InterPro" id="IPR012338">
    <property type="entry name" value="Beta-lactam/transpept-like"/>
</dbReference>
<name>A0A329TV68_9FIRM</name>
<dbReference type="AlphaFoldDB" id="A0A329TV68"/>
<protein>
    <submittedName>
        <fullName evidence="2">Serine hydrolase</fullName>
    </submittedName>
</protein>
<dbReference type="Gene3D" id="3.40.710.10">
    <property type="entry name" value="DD-peptidase/beta-lactamase superfamily"/>
    <property type="match status" value="1"/>
</dbReference>
<dbReference type="EMBL" id="PRLB01000007">
    <property type="protein sequence ID" value="RAW53957.1"/>
    <property type="molecule type" value="Genomic_DNA"/>
</dbReference>
<dbReference type="PANTHER" id="PTHR43283:SF7">
    <property type="entry name" value="BETA-LACTAMASE-RELATED DOMAIN-CONTAINING PROTEIN"/>
    <property type="match status" value="1"/>
</dbReference>
<evidence type="ECO:0000259" key="1">
    <source>
        <dbReference type="Pfam" id="PF00144"/>
    </source>
</evidence>
<dbReference type="Proteomes" id="UP000251144">
    <property type="component" value="Unassembled WGS sequence"/>
</dbReference>
<dbReference type="PANTHER" id="PTHR43283">
    <property type="entry name" value="BETA-LACTAMASE-RELATED"/>
    <property type="match status" value="1"/>
</dbReference>
<dbReference type="GO" id="GO:0016787">
    <property type="term" value="F:hydrolase activity"/>
    <property type="evidence" value="ECO:0007669"/>
    <property type="project" value="UniProtKB-KW"/>
</dbReference>
<dbReference type="InterPro" id="IPR050789">
    <property type="entry name" value="Diverse_Enzym_Activities"/>
</dbReference>
<evidence type="ECO:0000313" key="3">
    <source>
        <dbReference type="Proteomes" id="UP000251144"/>
    </source>
</evidence>
<sequence length="315" mass="36263">MGAWADIRFPTYQEAAMNCTEEFIAKMKQKDIVINFVQAWRNDTLEESYARLDKPTRLHAYSVSKSVTSIGVGLAVQEGLLRLDDPVLRFYPEYDPAELAPNLRRMTVRDLLMMGCGSKDKMFFWNDAQRLQCRDWQDYFLRNAFPYEPGTRFEYNNFNSYMCSCIVERAAGCTLKDYMTPRFFDKLGIGNPDWLTCPMGHSAGANGLFLSIDEMSRIGQFLLHDGCWNGEQLLDPAYLHEAEKNQYPVNAPKHGYGYFFWTNPDDESYRADGMYGQYIVVVPKSKAVVTVQALDSKKFFDDVWSELVVPFLNKG</sequence>
<dbReference type="Pfam" id="PF00144">
    <property type="entry name" value="Beta-lactamase"/>
    <property type="match status" value="1"/>
</dbReference>
<evidence type="ECO:0000313" key="2">
    <source>
        <dbReference type="EMBL" id="RAW53957.1"/>
    </source>
</evidence>
<proteinExistence type="predicted"/>
<accession>A0A329TV68</accession>
<dbReference type="InterPro" id="IPR001466">
    <property type="entry name" value="Beta-lactam-related"/>
</dbReference>
<comment type="caution">
    <text evidence="2">The sequence shown here is derived from an EMBL/GenBank/DDBJ whole genome shotgun (WGS) entry which is preliminary data.</text>
</comment>
<feature type="domain" description="Beta-lactamase-related" evidence="1">
    <location>
        <begin position="52"/>
        <end position="291"/>
    </location>
</feature>
<dbReference type="OrthoDB" id="9773047at2"/>
<dbReference type="SUPFAM" id="SSF56601">
    <property type="entry name" value="beta-lactamase/transpeptidase-like"/>
    <property type="match status" value="1"/>
</dbReference>